<name>A0A7W8J8N3_9BACT</name>
<reference evidence="1 2" key="1">
    <citation type="submission" date="2020-08" db="EMBL/GenBank/DDBJ databases">
        <title>Genomic Encyclopedia of Type Strains, Phase IV (KMG-V): Genome sequencing to study the core and pangenomes of soil and plant-associated prokaryotes.</title>
        <authorList>
            <person name="Whitman W."/>
        </authorList>
    </citation>
    <scope>NUCLEOTIDE SEQUENCE [LARGE SCALE GENOMIC DNA]</scope>
    <source>
        <strain evidence="1 2">M8US30</strain>
    </source>
</reference>
<evidence type="ECO:0000313" key="1">
    <source>
        <dbReference type="EMBL" id="MBB5343334.1"/>
    </source>
</evidence>
<protein>
    <submittedName>
        <fullName evidence="1">Uncharacterized protein</fullName>
    </submittedName>
</protein>
<organism evidence="1 2">
    <name type="scientific">Tunturiibacter lichenicola</name>
    <dbReference type="NCBI Taxonomy" id="2051959"/>
    <lineage>
        <taxon>Bacteria</taxon>
        <taxon>Pseudomonadati</taxon>
        <taxon>Acidobacteriota</taxon>
        <taxon>Terriglobia</taxon>
        <taxon>Terriglobales</taxon>
        <taxon>Acidobacteriaceae</taxon>
        <taxon>Tunturiibacter</taxon>
    </lineage>
</organism>
<comment type="caution">
    <text evidence="1">The sequence shown here is derived from an EMBL/GenBank/DDBJ whole genome shotgun (WGS) entry which is preliminary data.</text>
</comment>
<dbReference type="Proteomes" id="UP000569092">
    <property type="component" value="Unassembled WGS sequence"/>
</dbReference>
<proteinExistence type="predicted"/>
<dbReference type="AlphaFoldDB" id="A0A7W8J8N3"/>
<dbReference type="EMBL" id="JACHDZ010000002">
    <property type="protein sequence ID" value="MBB5343334.1"/>
    <property type="molecule type" value="Genomic_DNA"/>
</dbReference>
<evidence type="ECO:0000313" key="2">
    <source>
        <dbReference type="Proteomes" id="UP000569092"/>
    </source>
</evidence>
<accession>A0A7W8J8N3</accession>
<gene>
    <name evidence="1" type="ORF">HDF10_001309</name>
</gene>
<sequence>MAVRYIGTSFTPLRVAGIGVTFQWLLTLPTVRMVDSPPNIDEEVEYLLETTAFEIGEVAVPADDAPAIAIIDSEINEAPPFLRA</sequence>